<dbReference type="SMART" id="SM00028">
    <property type="entry name" value="TPR"/>
    <property type="match status" value="2"/>
</dbReference>
<dbReference type="Gene3D" id="1.25.40.10">
    <property type="entry name" value="Tetratricopeptide repeat domain"/>
    <property type="match status" value="1"/>
</dbReference>
<reference evidence="5 6" key="1">
    <citation type="submission" date="2017-02" db="EMBL/GenBank/DDBJ databases">
        <title>Whole genome sequencing of Rhodanobacter lindaniclasticus DSM 17932.</title>
        <authorList>
            <person name="Kumar S."/>
            <person name="Patil P."/>
            <person name="Patil P.B."/>
        </authorList>
    </citation>
    <scope>NUCLEOTIDE SEQUENCE [LARGE SCALE GENOMIC DNA]</scope>
    <source>
        <strain evidence="5 6">DSM 17932</strain>
    </source>
</reference>
<dbReference type="InterPro" id="IPR011990">
    <property type="entry name" value="TPR-like_helical_dom_sf"/>
</dbReference>
<evidence type="ECO:0000256" key="2">
    <source>
        <dbReference type="ARBA" id="ARBA00022964"/>
    </source>
</evidence>
<dbReference type="InterPro" id="IPR007803">
    <property type="entry name" value="Asp/Arg/Pro-Hydrxlase"/>
</dbReference>
<dbReference type="GO" id="GO:0051213">
    <property type="term" value="F:dioxygenase activity"/>
    <property type="evidence" value="ECO:0007669"/>
    <property type="project" value="UniProtKB-KW"/>
</dbReference>
<evidence type="ECO:0000313" key="5">
    <source>
        <dbReference type="EMBL" id="THD03551.1"/>
    </source>
</evidence>
<dbReference type="OrthoDB" id="21665at2"/>
<feature type="domain" description="Aspartyl/asparaginy/proline hydroxylase" evidence="4">
    <location>
        <begin position="244"/>
        <end position="411"/>
    </location>
</feature>
<comment type="caution">
    <text evidence="5">The sequence shown here is derived from an EMBL/GenBank/DDBJ whole genome shotgun (WGS) entry which is preliminary data.</text>
</comment>
<dbReference type="Proteomes" id="UP000306317">
    <property type="component" value="Unassembled WGS sequence"/>
</dbReference>
<dbReference type="PANTHER" id="PTHR46332">
    <property type="entry name" value="ASPARTATE BETA-HYDROXYLASE DOMAIN-CONTAINING PROTEIN 2"/>
    <property type="match status" value="1"/>
</dbReference>
<keyword evidence="2" id="KW-0223">Dioxygenase</keyword>
<keyword evidence="3" id="KW-0560">Oxidoreductase</keyword>
<accession>A0A4V3URN9</accession>
<dbReference type="Pfam" id="PF05118">
    <property type="entry name" value="Asp_Arg_Hydrox"/>
    <property type="match status" value="1"/>
</dbReference>
<evidence type="ECO:0000313" key="6">
    <source>
        <dbReference type="Proteomes" id="UP000306317"/>
    </source>
</evidence>
<dbReference type="Gene3D" id="2.60.120.330">
    <property type="entry name" value="B-lactam Antibiotic, Isopenicillin N Synthase, Chain"/>
    <property type="match status" value="1"/>
</dbReference>
<evidence type="ECO:0000256" key="3">
    <source>
        <dbReference type="ARBA" id="ARBA00023002"/>
    </source>
</evidence>
<protein>
    <submittedName>
        <fullName evidence="5">Aspartyl beta-hydroxylase</fullName>
    </submittedName>
</protein>
<dbReference type="GO" id="GO:0016020">
    <property type="term" value="C:membrane"/>
    <property type="evidence" value="ECO:0007669"/>
    <property type="project" value="TreeGrafter"/>
</dbReference>
<comment type="similarity">
    <text evidence="1">Belongs to the aspartyl/asparaginyl beta-hydroxylase family.</text>
</comment>
<dbReference type="InterPro" id="IPR027443">
    <property type="entry name" value="IPNS-like_sf"/>
</dbReference>
<organism evidence="5 6">
    <name type="scientific">Rhodanobacter lindaniclasticus</name>
    <dbReference type="NCBI Taxonomy" id="75310"/>
    <lineage>
        <taxon>Bacteria</taxon>
        <taxon>Pseudomonadati</taxon>
        <taxon>Pseudomonadota</taxon>
        <taxon>Gammaproteobacteria</taxon>
        <taxon>Lysobacterales</taxon>
        <taxon>Rhodanobacteraceae</taxon>
        <taxon>Rhodanobacter</taxon>
    </lineage>
</organism>
<dbReference type="PANTHER" id="PTHR46332:SF5">
    <property type="entry name" value="ASPARTATE BETA-HYDROXYLASE DOMAIN CONTAINING 2"/>
    <property type="match status" value="1"/>
</dbReference>
<proteinExistence type="inferred from homology"/>
<dbReference type="RefSeq" id="WP_136260126.1">
    <property type="nucleotide sequence ID" value="NZ_MWIO01000095.1"/>
</dbReference>
<sequence>MNEPVDALATNCREQARSGLQRGDAARAEQAYSCLLELLPDDAEALQFLAGQELGRGHALRAIELLRAARSTRPADAAILHQLGEAQMLAGDLAAAANSLREGLALAPGMFVARLRLGVVLEQLGQRHEAMLAYAGAINTAQSRGRWLDDSTTAAGLRDAVKHAARYVSAIRHELFDAIMEPLRERYGRSELQRVDLCLSIYLGGQPAPVPDPRQRPRFLYFPGIPSQPFYPRERFPAQARLEAAVDAIRGELLATLAQPQQDVVPFLGTDSATAMAARLLGAAGADEPAWDAFFFYRHGERHDANCARCPHTSGVLDSMPLVRVREHAPETLFSILRPGTHILPHHGVTNTRLVTHLPLVVPPDCALRVGGEIHAWQEGRCVTFDDTFEHEAWNRSTRDRAVLIVDSWNPDLSQAEQAAVADLVAAIGDFNRASEASSLPRP</sequence>
<dbReference type="SUPFAM" id="SSF51197">
    <property type="entry name" value="Clavaminate synthase-like"/>
    <property type="match status" value="1"/>
</dbReference>
<gene>
    <name evidence="5" type="ORF">B1991_18360</name>
</gene>
<evidence type="ECO:0000259" key="4">
    <source>
        <dbReference type="Pfam" id="PF05118"/>
    </source>
</evidence>
<name>A0A4V3URN9_9GAMM</name>
<dbReference type="InterPro" id="IPR051821">
    <property type="entry name" value="Asp/Asn_beta-hydroxylase"/>
</dbReference>
<evidence type="ECO:0000256" key="1">
    <source>
        <dbReference type="ARBA" id="ARBA00007730"/>
    </source>
</evidence>
<dbReference type="SUPFAM" id="SSF48452">
    <property type="entry name" value="TPR-like"/>
    <property type="match status" value="1"/>
</dbReference>
<dbReference type="InterPro" id="IPR019734">
    <property type="entry name" value="TPR_rpt"/>
</dbReference>
<keyword evidence="6" id="KW-1185">Reference proteome</keyword>
<dbReference type="EMBL" id="MWIO01000095">
    <property type="protein sequence ID" value="THD03551.1"/>
    <property type="molecule type" value="Genomic_DNA"/>
</dbReference>
<dbReference type="AlphaFoldDB" id="A0A4V3URN9"/>